<evidence type="ECO:0000313" key="7">
    <source>
        <dbReference type="EMBL" id="KKP76500.1"/>
    </source>
</evidence>
<feature type="transmembrane region" description="Helical" evidence="6">
    <location>
        <begin position="21"/>
        <end position="40"/>
    </location>
</feature>
<evidence type="ECO:0000256" key="1">
    <source>
        <dbReference type="ARBA" id="ARBA00004651"/>
    </source>
</evidence>
<dbReference type="AlphaFoldDB" id="A0A0G0EMS7"/>
<dbReference type="PANTHER" id="PTHR30250:SF11">
    <property type="entry name" value="O-ANTIGEN TRANSPORTER-RELATED"/>
    <property type="match status" value="1"/>
</dbReference>
<evidence type="ECO:0000313" key="8">
    <source>
        <dbReference type="Proteomes" id="UP000034816"/>
    </source>
</evidence>
<feature type="transmembrane region" description="Helical" evidence="6">
    <location>
        <begin position="161"/>
        <end position="180"/>
    </location>
</feature>
<keyword evidence="4 6" id="KW-1133">Transmembrane helix</keyword>
<name>A0A0G0EMS7_9BACT</name>
<feature type="non-terminal residue" evidence="7">
    <location>
        <position position="281"/>
    </location>
</feature>
<keyword evidence="2" id="KW-1003">Cell membrane</keyword>
<keyword evidence="3 6" id="KW-0812">Transmembrane</keyword>
<dbReference type="PANTHER" id="PTHR30250">
    <property type="entry name" value="PST FAMILY PREDICTED COLANIC ACID TRANSPORTER"/>
    <property type="match status" value="1"/>
</dbReference>
<feature type="transmembrane region" description="Helical" evidence="6">
    <location>
        <begin position="127"/>
        <end position="149"/>
    </location>
</feature>
<feature type="transmembrane region" description="Helical" evidence="6">
    <location>
        <begin position="52"/>
        <end position="68"/>
    </location>
</feature>
<dbReference type="Proteomes" id="UP000034816">
    <property type="component" value="Unassembled WGS sequence"/>
</dbReference>
<organism evidence="7 8">
    <name type="scientific">candidate division WS6 bacterium GW2011_GWF1_35_23</name>
    <dbReference type="NCBI Taxonomy" id="1619097"/>
    <lineage>
        <taxon>Bacteria</taxon>
        <taxon>Candidatus Dojkabacteria</taxon>
    </lineage>
</organism>
<evidence type="ECO:0000256" key="3">
    <source>
        <dbReference type="ARBA" id="ARBA00022692"/>
    </source>
</evidence>
<dbReference type="EMBL" id="LBQH01000027">
    <property type="protein sequence ID" value="KKP76500.1"/>
    <property type="molecule type" value="Genomic_DNA"/>
</dbReference>
<evidence type="ECO:0000256" key="6">
    <source>
        <dbReference type="SAM" id="Phobius"/>
    </source>
</evidence>
<dbReference type="Pfam" id="PF13440">
    <property type="entry name" value="Polysacc_synt_3"/>
    <property type="match status" value="1"/>
</dbReference>
<proteinExistence type="predicted"/>
<feature type="transmembrane region" description="Helical" evidence="6">
    <location>
        <begin position="186"/>
        <end position="204"/>
    </location>
</feature>
<comment type="caution">
    <text evidence="7">The sequence shown here is derived from an EMBL/GenBank/DDBJ whole genome shotgun (WGS) entry which is preliminary data.</text>
</comment>
<accession>A0A0G0EMS7</accession>
<protein>
    <submittedName>
        <fullName evidence="7">Polysaccharide biosynthesis protein</fullName>
    </submittedName>
</protein>
<comment type="subcellular location">
    <subcellularLocation>
        <location evidence="1">Cell membrane</location>
        <topology evidence="1">Multi-pass membrane protein</topology>
    </subcellularLocation>
</comment>
<evidence type="ECO:0000256" key="5">
    <source>
        <dbReference type="ARBA" id="ARBA00023136"/>
    </source>
</evidence>
<keyword evidence="5 6" id="KW-0472">Membrane</keyword>
<feature type="transmembrane region" description="Helical" evidence="6">
    <location>
        <begin position="89"/>
        <end position="112"/>
    </location>
</feature>
<dbReference type="GO" id="GO:0005886">
    <property type="term" value="C:plasma membrane"/>
    <property type="evidence" value="ECO:0007669"/>
    <property type="project" value="UniProtKB-SubCell"/>
</dbReference>
<evidence type="ECO:0000256" key="2">
    <source>
        <dbReference type="ARBA" id="ARBA00022475"/>
    </source>
</evidence>
<dbReference type="InterPro" id="IPR050833">
    <property type="entry name" value="Poly_Biosynth_Transport"/>
</dbReference>
<evidence type="ECO:0000256" key="4">
    <source>
        <dbReference type="ARBA" id="ARBA00022989"/>
    </source>
</evidence>
<sequence>MFKYIKELLQKYIKGSQYKKNVLIMIIGRVVAQAIPILLTPLLTRIYSPSEFGVFGVFSTIIAIVAMVSNGRYCLSIILPKDDDKAKRLFFLSTFLTVFTAIIFTLVLILWGGPFFRVLNTASLEQYIWIVILNMLFIGLYEDLYYYALRAKAFKILTTNIIIQALVLIISRLVFGYLGYTEVGLILSYLLGYGVSYILMIIRLKMPIYWLVKEFKVTVYWQLMKEYYKFPKYSLLADTLSMTANMSPNILLNKVFGTVTTGYYTMSDKILGSPIWLVTSS</sequence>
<gene>
    <name evidence="7" type="ORF">UR73_C0027G0001</name>
</gene>
<reference evidence="7 8" key="1">
    <citation type="journal article" date="2015" name="Nature">
        <title>rRNA introns, odd ribosomes, and small enigmatic genomes across a large radiation of phyla.</title>
        <authorList>
            <person name="Brown C.T."/>
            <person name="Hug L.A."/>
            <person name="Thomas B.C."/>
            <person name="Sharon I."/>
            <person name="Castelle C.J."/>
            <person name="Singh A."/>
            <person name="Wilkins M.J."/>
            <person name="Williams K.H."/>
            <person name="Banfield J.F."/>
        </authorList>
    </citation>
    <scope>NUCLEOTIDE SEQUENCE [LARGE SCALE GENOMIC DNA]</scope>
</reference>